<evidence type="ECO:0000313" key="9">
    <source>
        <dbReference type="Proteomes" id="UP000824220"/>
    </source>
</evidence>
<dbReference type="GO" id="GO:0005737">
    <property type="term" value="C:cytoplasm"/>
    <property type="evidence" value="ECO:0007669"/>
    <property type="project" value="UniProtKB-SubCell"/>
</dbReference>
<evidence type="ECO:0000256" key="2">
    <source>
        <dbReference type="ARBA" id="ARBA00009695"/>
    </source>
</evidence>
<evidence type="ECO:0000256" key="6">
    <source>
        <dbReference type="SAM" id="MobiDB-lite"/>
    </source>
</evidence>
<comment type="subcellular location">
    <subcellularLocation>
        <location evidence="1 5">Cytoplasm</location>
    </subcellularLocation>
</comment>
<reference evidence="8" key="2">
    <citation type="submission" date="2021-04" db="EMBL/GenBank/DDBJ databases">
        <authorList>
            <person name="Gilroy R."/>
        </authorList>
    </citation>
    <scope>NUCLEOTIDE SEQUENCE</scope>
    <source>
        <strain evidence="8">ChiHjej8B7-3636</strain>
    </source>
</reference>
<evidence type="ECO:0000256" key="5">
    <source>
        <dbReference type="HAMAP-Rule" id="MF_01114"/>
    </source>
</evidence>
<dbReference type="Gene3D" id="1.10.10.10">
    <property type="entry name" value="Winged helix-like DNA-binding domain superfamily/Winged helix DNA-binding domain"/>
    <property type="match status" value="1"/>
</dbReference>
<dbReference type="InterPro" id="IPR036388">
    <property type="entry name" value="WH-like_DNA-bd_sf"/>
</dbReference>
<evidence type="ECO:0000256" key="3">
    <source>
        <dbReference type="ARBA" id="ARBA00018111"/>
    </source>
</evidence>
<feature type="compositionally biased region" description="Acidic residues" evidence="6">
    <location>
        <begin position="69"/>
        <end position="78"/>
    </location>
</feature>
<evidence type="ECO:0000259" key="7">
    <source>
        <dbReference type="Pfam" id="PF02631"/>
    </source>
</evidence>
<dbReference type="InterPro" id="IPR053924">
    <property type="entry name" value="RecX_HTH_2nd"/>
</dbReference>
<dbReference type="PANTHER" id="PTHR33602:SF1">
    <property type="entry name" value="REGULATORY PROTEIN RECX FAMILY PROTEIN"/>
    <property type="match status" value="1"/>
</dbReference>
<feature type="region of interest" description="Disordered" evidence="6">
    <location>
        <begin position="1"/>
        <end position="82"/>
    </location>
</feature>
<sequence length="243" mass="26459">MSDHARGGEEKLAPVVPLFGGTTPDPQEQPVDDTDAPEQWHMTWRADSTRAGSRASATSVTDAGSPEADLQEADDDGDASAVARRAETRLARALAARGLSEREARDRLRRDGVEQNDVEEIIERLMAVGALDDRVLAEQIVYQSVTRKNHGRRAVAQTLSKRGISRDEIDIALEALPDDDYERALEFAQGKAPSLARLDRDTALRRLIGQLSRRGYGGSLAMSVAKQALDEAGSAGTARVRFR</sequence>
<name>A0A9D2KGA5_9MICO</name>
<dbReference type="PANTHER" id="PTHR33602">
    <property type="entry name" value="REGULATORY PROTEIN RECX FAMILY PROTEIN"/>
    <property type="match status" value="1"/>
</dbReference>
<accession>A0A9D2KGA5</accession>
<comment type="similarity">
    <text evidence="2 5">Belongs to the RecX family.</text>
</comment>
<evidence type="ECO:0000313" key="8">
    <source>
        <dbReference type="EMBL" id="HJA04514.1"/>
    </source>
</evidence>
<keyword evidence="4 5" id="KW-0963">Cytoplasm</keyword>
<feature type="compositionally biased region" description="Low complexity" evidence="6">
    <location>
        <begin position="45"/>
        <end position="61"/>
    </location>
</feature>
<protein>
    <recommendedName>
        <fullName evidence="3 5">Regulatory protein RecX</fullName>
    </recommendedName>
</protein>
<dbReference type="Pfam" id="PF02631">
    <property type="entry name" value="RecX_HTH2"/>
    <property type="match status" value="1"/>
</dbReference>
<dbReference type="InterPro" id="IPR003783">
    <property type="entry name" value="Regulatory_RecX"/>
</dbReference>
<dbReference type="GO" id="GO:0006282">
    <property type="term" value="P:regulation of DNA repair"/>
    <property type="evidence" value="ECO:0007669"/>
    <property type="project" value="UniProtKB-UniRule"/>
</dbReference>
<comment type="caution">
    <text evidence="8">The sequence shown here is derived from an EMBL/GenBank/DDBJ whole genome shotgun (WGS) entry which is preliminary data.</text>
</comment>
<dbReference type="AlphaFoldDB" id="A0A9D2KGA5"/>
<proteinExistence type="inferred from homology"/>
<evidence type="ECO:0000256" key="4">
    <source>
        <dbReference type="ARBA" id="ARBA00022490"/>
    </source>
</evidence>
<evidence type="ECO:0000256" key="1">
    <source>
        <dbReference type="ARBA" id="ARBA00004496"/>
    </source>
</evidence>
<reference evidence="8" key="1">
    <citation type="journal article" date="2021" name="PeerJ">
        <title>Extensive microbial diversity within the chicken gut microbiome revealed by metagenomics and culture.</title>
        <authorList>
            <person name="Gilroy R."/>
            <person name="Ravi A."/>
            <person name="Getino M."/>
            <person name="Pursley I."/>
            <person name="Horton D.L."/>
            <person name="Alikhan N.F."/>
            <person name="Baker D."/>
            <person name="Gharbi K."/>
            <person name="Hall N."/>
            <person name="Watson M."/>
            <person name="Adriaenssens E.M."/>
            <person name="Foster-Nyarko E."/>
            <person name="Jarju S."/>
            <person name="Secka A."/>
            <person name="Antonio M."/>
            <person name="Oren A."/>
            <person name="Chaudhuri R.R."/>
            <person name="La Ragione R."/>
            <person name="Hildebrand F."/>
            <person name="Pallen M.J."/>
        </authorList>
    </citation>
    <scope>NUCLEOTIDE SEQUENCE</scope>
    <source>
        <strain evidence="8">ChiHjej8B7-3636</strain>
    </source>
</reference>
<organism evidence="8 9">
    <name type="scientific">Candidatus Microbacterium stercoravium</name>
    <dbReference type="NCBI Taxonomy" id="2838697"/>
    <lineage>
        <taxon>Bacteria</taxon>
        <taxon>Bacillati</taxon>
        <taxon>Actinomycetota</taxon>
        <taxon>Actinomycetes</taxon>
        <taxon>Micrococcales</taxon>
        <taxon>Microbacteriaceae</taxon>
        <taxon>Microbacterium</taxon>
    </lineage>
</organism>
<gene>
    <name evidence="5" type="primary">recX</name>
    <name evidence="8" type="ORF">H9800_06585</name>
</gene>
<comment type="function">
    <text evidence="5">Modulates RecA activity.</text>
</comment>
<dbReference type="HAMAP" id="MF_01114">
    <property type="entry name" value="RecX"/>
    <property type="match status" value="1"/>
</dbReference>
<feature type="domain" description="RecX second three-helical" evidence="7">
    <location>
        <begin position="132"/>
        <end position="173"/>
    </location>
</feature>
<feature type="compositionally biased region" description="Basic and acidic residues" evidence="6">
    <location>
        <begin position="1"/>
        <end position="12"/>
    </location>
</feature>
<dbReference type="EMBL" id="DXAM01000092">
    <property type="protein sequence ID" value="HJA04514.1"/>
    <property type="molecule type" value="Genomic_DNA"/>
</dbReference>
<dbReference type="Proteomes" id="UP000824220">
    <property type="component" value="Unassembled WGS sequence"/>
</dbReference>